<dbReference type="RefSeq" id="WP_110201475.1">
    <property type="nucleotide sequence ID" value="NZ_QICH01000003.1"/>
</dbReference>
<organism evidence="1 2">
    <name type="scientific">Kangiella spongicola</name>
    <dbReference type="NCBI Taxonomy" id="796379"/>
    <lineage>
        <taxon>Bacteria</taxon>
        <taxon>Pseudomonadati</taxon>
        <taxon>Pseudomonadota</taxon>
        <taxon>Gammaproteobacteria</taxon>
        <taxon>Kangiellales</taxon>
        <taxon>Kangiellaceae</taxon>
        <taxon>Kangiella</taxon>
    </lineage>
</organism>
<gene>
    <name evidence="1" type="primary">dsrH</name>
    <name evidence="1" type="ORF">DL796_09500</name>
</gene>
<accession>A0A318D041</accession>
<dbReference type="Pfam" id="PF04077">
    <property type="entry name" value="DsrH"/>
    <property type="match status" value="1"/>
</dbReference>
<evidence type="ECO:0000313" key="1">
    <source>
        <dbReference type="EMBL" id="PXF62566.1"/>
    </source>
</evidence>
<dbReference type="InterPro" id="IPR007215">
    <property type="entry name" value="Sulphur_relay_TusB/DsrH"/>
</dbReference>
<dbReference type="NCBIfam" id="TIGR03011">
    <property type="entry name" value="sulf_tusB_dsrH"/>
    <property type="match status" value="1"/>
</dbReference>
<dbReference type="GO" id="GO:0016740">
    <property type="term" value="F:transferase activity"/>
    <property type="evidence" value="ECO:0007669"/>
    <property type="project" value="UniProtKB-KW"/>
</dbReference>
<proteinExistence type="predicted"/>
<dbReference type="PANTHER" id="PTHR37526:SF1">
    <property type="entry name" value="PROTEIN TUSB"/>
    <property type="match status" value="1"/>
</dbReference>
<dbReference type="EMBL" id="QICH01000003">
    <property type="protein sequence ID" value="PXF62566.1"/>
    <property type="molecule type" value="Genomic_DNA"/>
</dbReference>
<dbReference type="GO" id="GO:1990228">
    <property type="term" value="C:sulfurtransferase complex"/>
    <property type="evidence" value="ECO:0007669"/>
    <property type="project" value="TreeGrafter"/>
</dbReference>
<keyword evidence="2" id="KW-1185">Reference proteome</keyword>
<reference evidence="1 2" key="1">
    <citation type="submission" date="2018-05" db="EMBL/GenBank/DDBJ databases">
        <title>Kangiella spongicola genome sequence.</title>
        <authorList>
            <person name="Maclea K.S."/>
            <person name="Goen A.E."/>
            <person name="Kelley C."/>
            <person name="Underriner A."/>
            <person name="Silverwood T."/>
            <person name="Trachtenberg A.M."/>
        </authorList>
    </citation>
    <scope>NUCLEOTIDE SEQUENCE [LARGE SCALE GENOMIC DNA]</scope>
    <source>
        <strain evidence="1 2">ATCC BAA-2076</strain>
    </source>
</reference>
<evidence type="ECO:0000313" key="2">
    <source>
        <dbReference type="Proteomes" id="UP000247689"/>
    </source>
</evidence>
<dbReference type="AlphaFoldDB" id="A0A318D041"/>
<dbReference type="InterPro" id="IPR027396">
    <property type="entry name" value="DsrEFH-like"/>
</dbReference>
<keyword evidence="1" id="KW-0808">Transferase</keyword>
<dbReference type="Gene3D" id="3.40.1260.10">
    <property type="entry name" value="DsrEFH-like"/>
    <property type="match status" value="1"/>
</dbReference>
<dbReference type="GO" id="GO:0002143">
    <property type="term" value="P:tRNA wobble position uridine thiolation"/>
    <property type="evidence" value="ECO:0007669"/>
    <property type="project" value="InterPro"/>
</dbReference>
<comment type="caution">
    <text evidence="1">The sequence shown here is derived from an EMBL/GenBank/DDBJ whole genome shotgun (WGS) entry which is preliminary data.</text>
</comment>
<sequence>MKTLYILNKPSLLSQCQSAMSADDGLILIEDAVIVAAQEKPMSQYYVIEEDLIARGLKPKEGWTIKDYEGFVELTLAYDKTVTWL</sequence>
<dbReference type="OrthoDB" id="9795117at2"/>
<dbReference type="SUPFAM" id="SSF75169">
    <property type="entry name" value="DsrEFH-like"/>
    <property type="match status" value="1"/>
</dbReference>
<dbReference type="PANTHER" id="PTHR37526">
    <property type="entry name" value="PROTEIN TUSB"/>
    <property type="match status" value="1"/>
</dbReference>
<name>A0A318D041_9GAMM</name>
<protein>
    <submittedName>
        <fullName evidence="1">Sulfurtransferase complex subunit TusB</fullName>
    </submittedName>
</protein>
<dbReference type="Proteomes" id="UP000247689">
    <property type="component" value="Unassembled WGS sequence"/>
</dbReference>